<dbReference type="OrthoDB" id="3017455at2759"/>
<protein>
    <submittedName>
        <fullName evidence="2">Uncharacterized protein</fullName>
    </submittedName>
</protein>
<dbReference type="EMBL" id="MU150239">
    <property type="protein sequence ID" value="KAF9466902.1"/>
    <property type="molecule type" value="Genomic_DNA"/>
</dbReference>
<organism evidence="2 3">
    <name type="scientific">Collybia nuda</name>
    <dbReference type="NCBI Taxonomy" id="64659"/>
    <lineage>
        <taxon>Eukaryota</taxon>
        <taxon>Fungi</taxon>
        <taxon>Dikarya</taxon>
        <taxon>Basidiomycota</taxon>
        <taxon>Agaricomycotina</taxon>
        <taxon>Agaricomycetes</taxon>
        <taxon>Agaricomycetidae</taxon>
        <taxon>Agaricales</taxon>
        <taxon>Tricholomatineae</taxon>
        <taxon>Clitocybaceae</taxon>
        <taxon>Collybia</taxon>
    </lineage>
</organism>
<keyword evidence="1" id="KW-0812">Transmembrane</keyword>
<proteinExistence type="predicted"/>
<accession>A0A9P5YDL0</accession>
<evidence type="ECO:0000313" key="2">
    <source>
        <dbReference type="EMBL" id="KAF9466902.1"/>
    </source>
</evidence>
<evidence type="ECO:0000256" key="1">
    <source>
        <dbReference type="SAM" id="Phobius"/>
    </source>
</evidence>
<comment type="caution">
    <text evidence="2">The sequence shown here is derived from an EMBL/GenBank/DDBJ whole genome shotgun (WGS) entry which is preliminary data.</text>
</comment>
<feature type="transmembrane region" description="Helical" evidence="1">
    <location>
        <begin position="69"/>
        <end position="93"/>
    </location>
</feature>
<reference evidence="2" key="1">
    <citation type="submission" date="2020-11" db="EMBL/GenBank/DDBJ databases">
        <authorList>
            <consortium name="DOE Joint Genome Institute"/>
            <person name="Ahrendt S."/>
            <person name="Riley R."/>
            <person name="Andreopoulos W."/>
            <person name="Labutti K."/>
            <person name="Pangilinan J."/>
            <person name="Ruiz-Duenas F.J."/>
            <person name="Barrasa J.M."/>
            <person name="Sanchez-Garcia M."/>
            <person name="Camarero S."/>
            <person name="Miyauchi S."/>
            <person name="Serrano A."/>
            <person name="Linde D."/>
            <person name="Babiker R."/>
            <person name="Drula E."/>
            <person name="Ayuso-Fernandez I."/>
            <person name="Pacheco R."/>
            <person name="Padilla G."/>
            <person name="Ferreira P."/>
            <person name="Barriuso J."/>
            <person name="Kellner H."/>
            <person name="Castanera R."/>
            <person name="Alfaro M."/>
            <person name="Ramirez L."/>
            <person name="Pisabarro A.G."/>
            <person name="Kuo A."/>
            <person name="Tritt A."/>
            <person name="Lipzen A."/>
            <person name="He G."/>
            <person name="Yan M."/>
            <person name="Ng V."/>
            <person name="Cullen D."/>
            <person name="Martin F."/>
            <person name="Rosso M.-N."/>
            <person name="Henrissat B."/>
            <person name="Hibbett D."/>
            <person name="Martinez A.T."/>
            <person name="Grigoriev I.V."/>
        </authorList>
    </citation>
    <scope>NUCLEOTIDE SEQUENCE</scope>
    <source>
        <strain evidence="2">CBS 247.69</strain>
    </source>
</reference>
<dbReference type="Proteomes" id="UP000807353">
    <property type="component" value="Unassembled WGS sequence"/>
</dbReference>
<sequence>MGISSAVFQSSHFGTDKFKAMFGASGALSAVSDATATMALLWCFRGTVASINGTRMNIGVNTQVMLQRLFQFSITRGLLVTLVQICIVVFIFIDIEKLLW</sequence>
<gene>
    <name evidence="2" type="ORF">BDZ94DRAFT_90414</name>
</gene>
<keyword evidence="3" id="KW-1185">Reference proteome</keyword>
<feature type="transmembrane region" description="Helical" evidence="1">
    <location>
        <begin position="20"/>
        <end position="48"/>
    </location>
</feature>
<name>A0A9P5YDL0_9AGAR</name>
<keyword evidence="1" id="KW-0472">Membrane</keyword>
<dbReference type="AlphaFoldDB" id="A0A9P5YDL0"/>
<keyword evidence="1" id="KW-1133">Transmembrane helix</keyword>
<evidence type="ECO:0000313" key="3">
    <source>
        <dbReference type="Proteomes" id="UP000807353"/>
    </source>
</evidence>